<accession>A0A420W822</accession>
<dbReference type="GO" id="GO:0005506">
    <property type="term" value="F:iron ion binding"/>
    <property type="evidence" value="ECO:0007669"/>
    <property type="project" value="InterPro"/>
</dbReference>
<evidence type="ECO:0000256" key="5">
    <source>
        <dbReference type="ARBA" id="ARBA00022448"/>
    </source>
</evidence>
<dbReference type="Gene3D" id="1.20.950.20">
    <property type="entry name" value="Transmembrane di-heme cytochromes, Chain C"/>
    <property type="match status" value="1"/>
</dbReference>
<evidence type="ECO:0000256" key="11">
    <source>
        <dbReference type="ARBA" id="ARBA00022989"/>
    </source>
</evidence>
<organism evidence="16 17">
    <name type="scientific">Thermovibrio guaymasensis</name>
    <dbReference type="NCBI Taxonomy" id="240167"/>
    <lineage>
        <taxon>Bacteria</taxon>
        <taxon>Pseudomonadati</taxon>
        <taxon>Aquificota</taxon>
        <taxon>Aquificia</taxon>
        <taxon>Desulfurobacteriales</taxon>
        <taxon>Desulfurobacteriaceae</taxon>
        <taxon>Thermovibrio</taxon>
    </lineage>
</organism>
<feature type="domain" description="Cytochrome b561 bacterial/Ni-hydrogenase" evidence="15">
    <location>
        <begin position="20"/>
        <end position="193"/>
    </location>
</feature>
<dbReference type="InterPro" id="IPR000516">
    <property type="entry name" value="Ni-dep_Hydgase_cyt-B"/>
</dbReference>
<dbReference type="InterPro" id="IPR011577">
    <property type="entry name" value="Cyt_b561_bac/Ni-Hgenase"/>
</dbReference>
<keyword evidence="11 14" id="KW-1133">Transmembrane helix</keyword>
<dbReference type="GO" id="GO:0015944">
    <property type="term" value="P:formate oxidation"/>
    <property type="evidence" value="ECO:0007669"/>
    <property type="project" value="TreeGrafter"/>
</dbReference>
<comment type="subcellular location">
    <subcellularLocation>
        <location evidence="2">Cell membrane</location>
        <topology evidence="2">Multi-pass membrane protein</topology>
    </subcellularLocation>
</comment>
<comment type="similarity">
    <text evidence="3">Belongs to the HupC/HyaC/HydC family.</text>
</comment>
<keyword evidence="17" id="KW-1185">Reference proteome</keyword>
<dbReference type="InterPro" id="IPR051817">
    <property type="entry name" value="FDH_cytochrome_b556_subunit"/>
</dbReference>
<evidence type="ECO:0000256" key="13">
    <source>
        <dbReference type="ARBA" id="ARBA00023136"/>
    </source>
</evidence>
<keyword evidence="8 14" id="KW-0812">Transmembrane</keyword>
<dbReference type="GO" id="GO:0009326">
    <property type="term" value="C:formate dehydrogenase complex"/>
    <property type="evidence" value="ECO:0007669"/>
    <property type="project" value="InterPro"/>
</dbReference>
<keyword evidence="13 14" id="KW-0472">Membrane</keyword>
<dbReference type="GO" id="GO:0036397">
    <property type="term" value="F:formate dehydrogenase (quinone) activity"/>
    <property type="evidence" value="ECO:0007669"/>
    <property type="project" value="TreeGrafter"/>
</dbReference>
<keyword evidence="12" id="KW-0408">Iron</keyword>
<evidence type="ECO:0000259" key="15">
    <source>
        <dbReference type="Pfam" id="PF01292"/>
    </source>
</evidence>
<evidence type="ECO:0000256" key="12">
    <source>
        <dbReference type="ARBA" id="ARBA00023004"/>
    </source>
</evidence>
<sequence length="217" mass="24577">MLATASEAIRKGTKRYVEKYGALTRLLHFIHLISFIVLAITGLSLAYKWNGLGEFLFGSMKNVKSVHEFFGWVLTISGGLLFLKLLPESTFKPYDFKWLAKLGGYLDPTHKTHAPAGRVNAGQKIFYWFGLIALIVMAVTGFSLMYDLVSKDLRALFLVVHFVVGVLWISFVIIHFYLATIANPGTIWAMINGKVSEDYIKVHNPEWYKELKEKGIL</sequence>
<keyword evidence="9" id="KW-0479">Metal-binding</keyword>
<evidence type="ECO:0000256" key="2">
    <source>
        <dbReference type="ARBA" id="ARBA00004651"/>
    </source>
</evidence>
<reference evidence="16 17" key="1">
    <citation type="submission" date="2018-10" db="EMBL/GenBank/DDBJ databases">
        <title>Genomic Encyclopedia of Type Strains, Phase IV (KMG-IV): sequencing the most valuable type-strain genomes for metagenomic binning, comparative biology and taxonomic classification.</title>
        <authorList>
            <person name="Goeker M."/>
        </authorList>
    </citation>
    <scope>NUCLEOTIDE SEQUENCE [LARGE SCALE GENOMIC DNA]</scope>
    <source>
        <strain evidence="16 17">DSM 15521</strain>
    </source>
</reference>
<evidence type="ECO:0000256" key="3">
    <source>
        <dbReference type="ARBA" id="ARBA00008622"/>
    </source>
</evidence>
<dbReference type="InterPro" id="IPR016174">
    <property type="entry name" value="Di-haem_cyt_TM"/>
</dbReference>
<dbReference type="PANTHER" id="PTHR30074:SF6">
    <property type="entry name" value="FORMATE DEHYDROGENASE GAMMA SUBUNIT"/>
    <property type="match status" value="1"/>
</dbReference>
<dbReference type="GO" id="GO:0005886">
    <property type="term" value="C:plasma membrane"/>
    <property type="evidence" value="ECO:0007669"/>
    <property type="project" value="UniProtKB-SubCell"/>
</dbReference>
<comment type="caution">
    <text evidence="16">The sequence shown here is derived from an EMBL/GenBank/DDBJ whole genome shotgun (WGS) entry which is preliminary data.</text>
</comment>
<evidence type="ECO:0000313" key="16">
    <source>
        <dbReference type="EMBL" id="RKQ63456.1"/>
    </source>
</evidence>
<feature type="transmembrane region" description="Helical" evidence="14">
    <location>
        <begin position="29"/>
        <end position="49"/>
    </location>
</feature>
<dbReference type="InterPro" id="IPR006471">
    <property type="entry name" value="Formate_DH_gsu"/>
</dbReference>
<dbReference type="EMBL" id="RBIE01000001">
    <property type="protein sequence ID" value="RKQ63456.1"/>
    <property type="molecule type" value="Genomic_DNA"/>
</dbReference>
<protein>
    <submittedName>
        <fullName evidence="16">Formate dehydrogenase subunit gamma</fullName>
    </submittedName>
</protein>
<keyword evidence="10" id="KW-0249">Electron transport</keyword>
<dbReference type="GO" id="GO:0022904">
    <property type="term" value="P:respiratory electron transport chain"/>
    <property type="evidence" value="ECO:0007669"/>
    <property type="project" value="InterPro"/>
</dbReference>
<dbReference type="PRINTS" id="PR00161">
    <property type="entry name" value="NIHGNASECYTB"/>
</dbReference>
<feature type="transmembrane region" description="Helical" evidence="14">
    <location>
        <begin position="125"/>
        <end position="149"/>
    </location>
</feature>
<dbReference type="NCBIfam" id="TIGR01583">
    <property type="entry name" value="formate-DH-gamm"/>
    <property type="match status" value="1"/>
</dbReference>
<dbReference type="GO" id="GO:0009061">
    <property type="term" value="P:anaerobic respiration"/>
    <property type="evidence" value="ECO:0007669"/>
    <property type="project" value="TreeGrafter"/>
</dbReference>
<dbReference type="AlphaFoldDB" id="A0A420W822"/>
<keyword evidence="5" id="KW-0813">Transport</keyword>
<comment type="similarity">
    <text evidence="4">Belongs to the formate dehydrogenase gamma subunit family.</text>
</comment>
<evidence type="ECO:0000256" key="8">
    <source>
        <dbReference type="ARBA" id="ARBA00022692"/>
    </source>
</evidence>
<evidence type="ECO:0000256" key="7">
    <source>
        <dbReference type="ARBA" id="ARBA00022617"/>
    </source>
</evidence>
<feature type="transmembrane region" description="Helical" evidence="14">
    <location>
        <begin position="69"/>
        <end position="87"/>
    </location>
</feature>
<dbReference type="Proteomes" id="UP000280881">
    <property type="component" value="Unassembled WGS sequence"/>
</dbReference>
<evidence type="ECO:0000256" key="14">
    <source>
        <dbReference type="SAM" id="Phobius"/>
    </source>
</evidence>
<dbReference type="SUPFAM" id="SSF81342">
    <property type="entry name" value="Transmembrane di-heme cytochromes"/>
    <property type="match status" value="1"/>
</dbReference>
<evidence type="ECO:0000256" key="10">
    <source>
        <dbReference type="ARBA" id="ARBA00022982"/>
    </source>
</evidence>
<dbReference type="PANTHER" id="PTHR30074">
    <property type="entry name" value="FORMATE DEHYDROGENASE, NITRATE-INDUCIBLE, CYTOCHROME B556 FDN SUBUNIT"/>
    <property type="match status" value="1"/>
</dbReference>
<evidence type="ECO:0000256" key="6">
    <source>
        <dbReference type="ARBA" id="ARBA00022475"/>
    </source>
</evidence>
<dbReference type="GO" id="GO:0009055">
    <property type="term" value="F:electron transfer activity"/>
    <property type="evidence" value="ECO:0007669"/>
    <property type="project" value="InterPro"/>
</dbReference>
<keyword evidence="6" id="KW-1003">Cell membrane</keyword>
<keyword evidence="7" id="KW-0349">Heme</keyword>
<dbReference type="RefSeq" id="WP_121169702.1">
    <property type="nucleotide sequence ID" value="NZ_RBIE01000001.1"/>
</dbReference>
<dbReference type="Pfam" id="PF01292">
    <property type="entry name" value="Ni_hydr_CYTB"/>
    <property type="match status" value="1"/>
</dbReference>
<evidence type="ECO:0000256" key="9">
    <source>
        <dbReference type="ARBA" id="ARBA00022723"/>
    </source>
</evidence>
<proteinExistence type="inferred from homology"/>
<dbReference type="OrthoDB" id="1808646at2"/>
<evidence type="ECO:0000313" key="17">
    <source>
        <dbReference type="Proteomes" id="UP000280881"/>
    </source>
</evidence>
<feature type="transmembrane region" description="Helical" evidence="14">
    <location>
        <begin position="155"/>
        <end position="178"/>
    </location>
</feature>
<comment type="cofactor">
    <cofactor evidence="1">
        <name>heme</name>
        <dbReference type="ChEBI" id="CHEBI:30413"/>
    </cofactor>
</comment>
<evidence type="ECO:0000256" key="1">
    <source>
        <dbReference type="ARBA" id="ARBA00001971"/>
    </source>
</evidence>
<gene>
    <name evidence="16" type="ORF">C7457_0327</name>
</gene>
<evidence type="ECO:0000256" key="4">
    <source>
        <dbReference type="ARBA" id="ARBA00010747"/>
    </source>
</evidence>
<name>A0A420W822_9BACT</name>
<dbReference type="GO" id="GO:0008863">
    <property type="term" value="F:formate dehydrogenase (NAD+) activity"/>
    <property type="evidence" value="ECO:0007669"/>
    <property type="project" value="InterPro"/>
</dbReference>